<name>A0A7W8P871_9BURK</name>
<reference evidence="1 2" key="1">
    <citation type="submission" date="2020-08" db="EMBL/GenBank/DDBJ databases">
        <title>Genomic Encyclopedia of Type Strains, Phase IV (KMG-V): Genome sequencing to study the core and pangenomes of soil and plant-associated prokaryotes.</title>
        <authorList>
            <person name="Whitman W."/>
        </authorList>
    </citation>
    <scope>NUCLEOTIDE SEQUENCE [LARGE SCALE GENOMIC DNA]</scope>
    <source>
        <strain evidence="1 2">JPY162</strain>
    </source>
</reference>
<evidence type="ECO:0000313" key="2">
    <source>
        <dbReference type="Proteomes" id="UP000592820"/>
    </source>
</evidence>
<dbReference type="Gene3D" id="2.170.270.10">
    <property type="entry name" value="SET domain"/>
    <property type="match status" value="1"/>
</dbReference>
<gene>
    <name evidence="1" type="ORF">HDG41_007484</name>
</gene>
<dbReference type="SUPFAM" id="SSF82199">
    <property type="entry name" value="SET domain"/>
    <property type="match status" value="1"/>
</dbReference>
<evidence type="ECO:0000313" key="1">
    <source>
        <dbReference type="EMBL" id="MBB5405388.1"/>
    </source>
</evidence>
<protein>
    <submittedName>
        <fullName evidence="1">Uncharacterized protein</fullName>
    </submittedName>
</protein>
<dbReference type="AlphaFoldDB" id="A0A7W8P871"/>
<dbReference type="InterPro" id="IPR046341">
    <property type="entry name" value="SET_dom_sf"/>
</dbReference>
<sequence length="59" mass="6843">MRLRRIPARRSPMHGRGLFALQPLAASYRVIEYKGELTSWPRTALRQRSETGHMFAFGL</sequence>
<proteinExistence type="predicted"/>
<dbReference type="Proteomes" id="UP000592820">
    <property type="component" value="Unassembled WGS sequence"/>
</dbReference>
<comment type="caution">
    <text evidence="1">The sequence shown here is derived from an EMBL/GenBank/DDBJ whole genome shotgun (WGS) entry which is preliminary data.</text>
</comment>
<accession>A0A7W8P871</accession>
<organism evidence="1 2">
    <name type="scientific">Paraburkholderia youngii</name>
    <dbReference type="NCBI Taxonomy" id="2782701"/>
    <lineage>
        <taxon>Bacteria</taxon>
        <taxon>Pseudomonadati</taxon>
        <taxon>Pseudomonadota</taxon>
        <taxon>Betaproteobacteria</taxon>
        <taxon>Burkholderiales</taxon>
        <taxon>Burkholderiaceae</taxon>
        <taxon>Paraburkholderia</taxon>
    </lineage>
</organism>
<dbReference type="EMBL" id="JACHDE010000032">
    <property type="protein sequence ID" value="MBB5405388.1"/>
    <property type="molecule type" value="Genomic_DNA"/>
</dbReference>